<keyword evidence="3" id="KW-0597">Phosphoprotein</keyword>
<dbReference type="EC" id="2.7.13.3" evidence="2"/>
<dbReference type="InterPro" id="IPR003594">
    <property type="entry name" value="HATPase_dom"/>
</dbReference>
<dbReference type="SUPFAM" id="SSF55874">
    <property type="entry name" value="ATPase domain of HSP90 chaperone/DNA topoisomerase II/histidine kinase"/>
    <property type="match status" value="1"/>
</dbReference>
<name>A0A412WVN0_9BACT</name>
<dbReference type="InterPro" id="IPR035965">
    <property type="entry name" value="PAS-like_dom_sf"/>
</dbReference>
<dbReference type="CDD" id="cd00082">
    <property type="entry name" value="HisKA"/>
    <property type="match status" value="1"/>
</dbReference>
<feature type="domain" description="Histidine kinase" evidence="7">
    <location>
        <begin position="559"/>
        <end position="771"/>
    </location>
</feature>
<evidence type="ECO:0000259" key="7">
    <source>
        <dbReference type="PROSITE" id="PS50109"/>
    </source>
</evidence>
<dbReference type="PANTHER" id="PTHR43711:SF31">
    <property type="entry name" value="HISTIDINE KINASE"/>
    <property type="match status" value="1"/>
</dbReference>
<gene>
    <name evidence="9" type="ORF">DWW18_17470</name>
</gene>
<dbReference type="STRING" id="1121130.GCA_000519105_02797"/>
<dbReference type="SUPFAM" id="SSF47384">
    <property type="entry name" value="Homodimeric domain of signal transducing histidine kinase"/>
    <property type="match status" value="1"/>
</dbReference>
<evidence type="ECO:0000259" key="8">
    <source>
        <dbReference type="PROSITE" id="PS50112"/>
    </source>
</evidence>
<dbReference type="Gene3D" id="3.30.450.20">
    <property type="entry name" value="PAS domain"/>
    <property type="match status" value="4"/>
</dbReference>
<protein>
    <recommendedName>
        <fullName evidence="2">histidine kinase</fullName>
        <ecNumber evidence="2">2.7.13.3</ecNumber>
    </recommendedName>
</protein>
<organism evidence="9 10">
    <name type="scientific">Butyricimonas virosa</name>
    <dbReference type="NCBI Taxonomy" id="544645"/>
    <lineage>
        <taxon>Bacteria</taxon>
        <taxon>Pseudomonadati</taxon>
        <taxon>Bacteroidota</taxon>
        <taxon>Bacteroidia</taxon>
        <taxon>Bacteroidales</taxon>
        <taxon>Odoribacteraceae</taxon>
        <taxon>Butyricimonas</taxon>
    </lineage>
</organism>
<dbReference type="Pfam" id="PF08448">
    <property type="entry name" value="PAS_4"/>
    <property type="match status" value="1"/>
</dbReference>
<evidence type="ECO:0000313" key="9">
    <source>
        <dbReference type="EMBL" id="RGV31399.1"/>
    </source>
</evidence>
<evidence type="ECO:0000256" key="5">
    <source>
        <dbReference type="ARBA" id="ARBA00022777"/>
    </source>
</evidence>
<dbReference type="InterPro" id="IPR004358">
    <property type="entry name" value="Sig_transdc_His_kin-like_C"/>
</dbReference>
<dbReference type="PROSITE" id="PS50109">
    <property type="entry name" value="HIS_KIN"/>
    <property type="match status" value="1"/>
</dbReference>
<evidence type="ECO:0000256" key="6">
    <source>
        <dbReference type="ARBA" id="ARBA00023012"/>
    </source>
</evidence>
<evidence type="ECO:0000256" key="3">
    <source>
        <dbReference type="ARBA" id="ARBA00022553"/>
    </source>
</evidence>
<keyword evidence="6" id="KW-0902">Two-component regulatory system</keyword>
<dbReference type="InterPro" id="IPR005467">
    <property type="entry name" value="His_kinase_dom"/>
</dbReference>
<evidence type="ECO:0000313" key="10">
    <source>
        <dbReference type="Proteomes" id="UP000283589"/>
    </source>
</evidence>
<dbReference type="PROSITE" id="PS50112">
    <property type="entry name" value="PAS"/>
    <property type="match status" value="1"/>
</dbReference>
<dbReference type="AlphaFoldDB" id="A0A412WVN0"/>
<evidence type="ECO:0000256" key="4">
    <source>
        <dbReference type="ARBA" id="ARBA00022679"/>
    </source>
</evidence>
<evidence type="ECO:0000256" key="2">
    <source>
        <dbReference type="ARBA" id="ARBA00012438"/>
    </source>
</evidence>
<dbReference type="SMART" id="SM00388">
    <property type="entry name" value="HisKA"/>
    <property type="match status" value="1"/>
</dbReference>
<comment type="catalytic activity">
    <reaction evidence="1">
        <text>ATP + protein L-histidine = ADP + protein N-phospho-L-histidine.</text>
        <dbReference type="EC" id="2.7.13.3"/>
    </reaction>
</comment>
<dbReference type="SMART" id="SM00387">
    <property type="entry name" value="HATPase_c"/>
    <property type="match status" value="1"/>
</dbReference>
<dbReference type="NCBIfam" id="TIGR00229">
    <property type="entry name" value="sensory_box"/>
    <property type="match status" value="1"/>
</dbReference>
<dbReference type="EMBL" id="QRZA01000033">
    <property type="protein sequence ID" value="RGV31399.1"/>
    <property type="molecule type" value="Genomic_DNA"/>
</dbReference>
<dbReference type="InterPro" id="IPR013656">
    <property type="entry name" value="PAS_4"/>
</dbReference>
<dbReference type="FunFam" id="3.30.565.10:FF:000006">
    <property type="entry name" value="Sensor histidine kinase WalK"/>
    <property type="match status" value="1"/>
</dbReference>
<dbReference type="Proteomes" id="UP000283589">
    <property type="component" value="Unassembled WGS sequence"/>
</dbReference>
<dbReference type="Gene3D" id="3.30.565.10">
    <property type="entry name" value="Histidine kinase-like ATPase, C-terminal domain"/>
    <property type="match status" value="1"/>
</dbReference>
<dbReference type="PANTHER" id="PTHR43711">
    <property type="entry name" value="TWO-COMPONENT HISTIDINE KINASE"/>
    <property type="match status" value="1"/>
</dbReference>
<accession>A0A412WVN0</accession>
<dbReference type="InterPro" id="IPR000014">
    <property type="entry name" value="PAS"/>
</dbReference>
<dbReference type="Gene3D" id="1.10.287.130">
    <property type="match status" value="1"/>
</dbReference>
<dbReference type="InterPro" id="IPR003661">
    <property type="entry name" value="HisK_dim/P_dom"/>
</dbReference>
<keyword evidence="4" id="KW-0808">Transferase</keyword>
<proteinExistence type="predicted"/>
<dbReference type="RefSeq" id="WP_118261349.1">
    <property type="nucleotide sequence ID" value="NZ_CALBWO010000024.1"/>
</dbReference>
<keyword evidence="5 9" id="KW-0418">Kinase</keyword>
<sequence length="774" mass="89245">MWGYIIAGVVILGNLVFFFSRRRKISIPRESMENIMAEKVIASVPDMIFMVDNQFNIQKIYNADPVKLSLPVEALIGRNLEDCVDPPFVDIVISNLREALISDKVYEVEYTVSVHGKITYYEGRFKRVQENLVACFERDITGRKKNEVAIKQNQRLLNAVLDNMPMPLIIKDIDDDLKYVFWNKQCELQGGYSREEIIGKTDIEVYGKERGEHYRDVDFKIIEEGNSYQEQEVYETPDGGRHVSIVNKNVVSNDVHHWLLATRWDITDLIRIQEQLQEVNQQLRMAFSVTNTVPMVWDLEEDLIRFKYPEFKVGNKGFCKERDGQSLLEAVDNMHPDDREVMSQLFADIKDGQIDNLHREIRYDVLGLYEDYYDLYLTVEKKDITGKPLRVVGTLRNITESKLYEKTLMEAKQNVEKIQEINQLILDHSNNGLVYLHPDYMIEWENLAQYSEHPLAGRYKAGLCCYKSVMHRDSPCPGCVMQKALETGKREMKEVTFDDGFTVEITATPVYDIKNEGQIRGVVLKYEDVSERTRVANEWKRAKEAAEMSDRLKSMFLSNMSHEIRTPLNAIVGFSELLVNTDDPKDKEEYMAIINRNNELLLQLLSDILDLSKIEAGTLEFIYDMVDINEMLRGVEMSYRQKIAEYPGIDISFTSHVNECVVYTEKNRVMQVISNFLNNALKFTSKGYIHFGYEEQENGLRFFVSDTGKGIPSEKQGEIFKRFVKLDSFTNGTGLGLAICQTIVHKLGGEIGVISKENQGSTFWFTLPVRSGNS</sequence>
<feature type="domain" description="PAS" evidence="8">
    <location>
        <begin position="153"/>
        <end position="225"/>
    </location>
</feature>
<dbReference type="CDD" id="cd00130">
    <property type="entry name" value="PAS"/>
    <property type="match status" value="2"/>
</dbReference>
<reference evidence="9 10" key="1">
    <citation type="submission" date="2018-08" db="EMBL/GenBank/DDBJ databases">
        <title>A genome reference for cultivated species of the human gut microbiota.</title>
        <authorList>
            <person name="Zou Y."/>
            <person name="Xue W."/>
            <person name="Luo G."/>
        </authorList>
    </citation>
    <scope>NUCLEOTIDE SEQUENCE [LARGE SCALE GENOMIC DNA]</scope>
    <source>
        <strain evidence="9 10">AF14-49</strain>
    </source>
</reference>
<dbReference type="SMART" id="SM00091">
    <property type="entry name" value="PAS"/>
    <property type="match status" value="2"/>
</dbReference>
<dbReference type="Pfam" id="PF02518">
    <property type="entry name" value="HATPase_c"/>
    <property type="match status" value="1"/>
</dbReference>
<dbReference type="CDD" id="cd16922">
    <property type="entry name" value="HATPase_EvgS-ArcB-TorS-like"/>
    <property type="match status" value="1"/>
</dbReference>
<dbReference type="InterPro" id="IPR050736">
    <property type="entry name" value="Sensor_HK_Regulatory"/>
</dbReference>
<dbReference type="Pfam" id="PF00512">
    <property type="entry name" value="HisKA"/>
    <property type="match status" value="1"/>
</dbReference>
<dbReference type="InterPro" id="IPR036890">
    <property type="entry name" value="HATPase_C_sf"/>
</dbReference>
<comment type="caution">
    <text evidence="9">The sequence shown here is derived from an EMBL/GenBank/DDBJ whole genome shotgun (WGS) entry which is preliminary data.</text>
</comment>
<dbReference type="GO" id="GO:0000155">
    <property type="term" value="F:phosphorelay sensor kinase activity"/>
    <property type="evidence" value="ECO:0007669"/>
    <property type="project" value="InterPro"/>
</dbReference>
<dbReference type="SUPFAM" id="SSF55785">
    <property type="entry name" value="PYP-like sensor domain (PAS domain)"/>
    <property type="match status" value="2"/>
</dbReference>
<dbReference type="PRINTS" id="PR00344">
    <property type="entry name" value="BCTRLSENSOR"/>
</dbReference>
<evidence type="ECO:0000256" key="1">
    <source>
        <dbReference type="ARBA" id="ARBA00000085"/>
    </source>
</evidence>
<dbReference type="InterPro" id="IPR036097">
    <property type="entry name" value="HisK_dim/P_sf"/>
</dbReference>